<dbReference type="FunFam" id="3.30.70.270:FF:000001">
    <property type="entry name" value="Diguanylate cyclase domain protein"/>
    <property type="match status" value="1"/>
</dbReference>
<feature type="transmembrane region" description="Helical" evidence="2">
    <location>
        <begin position="734"/>
        <end position="754"/>
    </location>
</feature>
<keyword evidence="2" id="KW-1133">Transmembrane helix</keyword>
<dbReference type="OrthoDB" id="9180959at2"/>
<dbReference type="InterPro" id="IPR052163">
    <property type="entry name" value="DGC-Regulatory_Protein"/>
</dbReference>
<evidence type="ECO:0000256" key="3">
    <source>
        <dbReference type="SAM" id="SignalP"/>
    </source>
</evidence>
<keyword evidence="3" id="KW-0732">Signal</keyword>
<dbReference type="PANTHER" id="PTHR46663:SF2">
    <property type="entry name" value="GGDEF DOMAIN-CONTAINING PROTEIN"/>
    <property type="match status" value="1"/>
</dbReference>
<dbReference type="AlphaFoldDB" id="A0A1H6MNN2"/>
<dbReference type="SMART" id="SM00267">
    <property type="entry name" value="GGDEF"/>
    <property type="match status" value="1"/>
</dbReference>
<dbReference type="Gene3D" id="3.40.190.10">
    <property type="entry name" value="Periplasmic binding protein-like II"/>
    <property type="match status" value="6"/>
</dbReference>
<dbReference type="SUPFAM" id="SSF53850">
    <property type="entry name" value="Periplasmic binding protein-like II"/>
    <property type="match status" value="3"/>
</dbReference>
<dbReference type="PANTHER" id="PTHR46663">
    <property type="entry name" value="DIGUANYLATE CYCLASE DGCT-RELATED"/>
    <property type="match status" value="1"/>
</dbReference>
<dbReference type="SUPFAM" id="SSF55073">
    <property type="entry name" value="Nucleotide cyclase"/>
    <property type="match status" value="1"/>
</dbReference>
<dbReference type="InterPro" id="IPR001638">
    <property type="entry name" value="Solute-binding_3/MltF_N"/>
</dbReference>
<dbReference type="EMBL" id="FNXF01000012">
    <property type="protein sequence ID" value="SEI03445.1"/>
    <property type="molecule type" value="Genomic_DNA"/>
</dbReference>
<evidence type="ECO:0000256" key="2">
    <source>
        <dbReference type="SAM" id="Phobius"/>
    </source>
</evidence>
<comment type="cofactor">
    <cofactor evidence="1">
        <name>Mg(2+)</name>
        <dbReference type="ChEBI" id="CHEBI:18420"/>
    </cofactor>
</comment>
<evidence type="ECO:0000313" key="6">
    <source>
        <dbReference type="Proteomes" id="UP000199371"/>
    </source>
</evidence>
<dbReference type="InterPro" id="IPR043128">
    <property type="entry name" value="Rev_trsase/Diguanyl_cyclase"/>
</dbReference>
<dbReference type="PROSITE" id="PS50887">
    <property type="entry name" value="GGDEF"/>
    <property type="match status" value="1"/>
</dbReference>
<organism evidence="5 6">
    <name type="scientific">Rheinheimera pacifica</name>
    <dbReference type="NCBI Taxonomy" id="173990"/>
    <lineage>
        <taxon>Bacteria</taxon>
        <taxon>Pseudomonadati</taxon>
        <taxon>Pseudomonadota</taxon>
        <taxon>Gammaproteobacteria</taxon>
        <taxon>Chromatiales</taxon>
        <taxon>Chromatiaceae</taxon>
        <taxon>Rheinheimera</taxon>
    </lineage>
</organism>
<dbReference type="CDD" id="cd01007">
    <property type="entry name" value="PBP2_BvgS_HisK_like"/>
    <property type="match status" value="1"/>
</dbReference>
<reference evidence="6" key="1">
    <citation type="submission" date="2016-10" db="EMBL/GenBank/DDBJ databases">
        <authorList>
            <person name="Varghese N."/>
            <person name="Submissions S."/>
        </authorList>
    </citation>
    <scope>NUCLEOTIDE SEQUENCE [LARGE SCALE GENOMIC DNA]</scope>
    <source>
        <strain evidence="6">DSM 17616</strain>
    </source>
</reference>
<feature type="domain" description="GGDEF" evidence="4">
    <location>
        <begin position="804"/>
        <end position="937"/>
    </location>
</feature>
<name>A0A1H6MNN2_9GAMM</name>
<feature type="chain" id="PRO_5011702865" evidence="3">
    <location>
        <begin position="21"/>
        <end position="940"/>
    </location>
</feature>
<protein>
    <submittedName>
        <fullName evidence="5">Diguanylate cyclase (GGDEF) domain-containing protein</fullName>
    </submittedName>
</protein>
<evidence type="ECO:0000256" key="1">
    <source>
        <dbReference type="ARBA" id="ARBA00001946"/>
    </source>
</evidence>
<proteinExistence type="predicted"/>
<gene>
    <name evidence="5" type="ORF">SAMN05660691_02981</name>
</gene>
<dbReference type="SMART" id="SM00062">
    <property type="entry name" value="PBPb"/>
    <property type="match status" value="2"/>
</dbReference>
<dbReference type="GO" id="GO:0003824">
    <property type="term" value="F:catalytic activity"/>
    <property type="evidence" value="ECO:0007669"/>
    <property type="project" value="UniProtKB-ARBA"/>
</dbReference>
<keyword evidence="2" id="KW-0812">Transmembrane</keyword>
<keyword evidence="6" id="KW-1185">Reference proteome</keyword>
<dbReference type="STRING" id="173990.SAMN05660691_02981"/>
<dbReference type="Pfam" id="PF00497">
    <property type="entry name" value="SBP_bac_3"/>
    <property type="match status" value="3"/>
</dbReference>
<dbReference type="InterPro" id="IPR000160">
    <property type="entry name" value="GGDEF_dom"/>
</dbReference>
<keyword evidence="2" id="KW-0472">Membrane</keyword>
<evidence type="ECO:0000259" key="4">
    <source>
        <dbReference type="PROSITE" id="PS50887"/>
    </source>
</evidence>
<sequence>MIGKSTLALLLMLSLAHTYASETGLPARLQVALSADTYPYMFTNADGEVAGLAVDYWREVGRQENIQIDFIAADWPDTLKLLQQGDVQLHGAMASTPERSAMFKLTELNIEAFSNIYVMRDLTGVNSLTDLQPFVIGVVENTGHLAALKQQLPQGNFMYFPNITALYQAALDGKVAAFTGLDRLPTQDPRYEELNRKFPLFRRIALRKMELVYAVLPANKQLAQQLAEATARLNRSFLDELERRWLGVPAEQDTLLLGVSIDNQPYMHVSLQGEAQGLFVDMWQHWSEQTGTKIAFVPDTSFNNLSNLQKGRIDVVVAFPDNKGLPDNLQDAHQLYSFNSEFFSPTKLQLKQLDDTTTGKVGVFENAPYVAELQIRYPQLEFVRYRSLNEMLDASLSEELLGFFGASATMPMRLQQLNVWDSFNRLESSSVSSPLYSLVRADKPELAEHIRQGFTALKLDTLIQAEQRWITDKSQYYFSTFRDKVPLSFKETDWLNNHSKLRVGMLSDWAPMEFVDEDGNPAGVTVDMFNLLSKRMNIDFDISVYSQFDVMLADLQQKKLDLIANVSQREDRKSYAVFSDEFWSIQWAALSRGDAATVVSTADLNGKRVAIYKDYQLAKHLNDAYPQIDVKPVADLRRGLDLLLQHEVDFVIDSVEAASEMLRQTGYMYLRVQVLDDLPSYPSLIAVRNDYQPLLEILNKGLRSIGQAERQQLYQKWFSFQITQGINKAQFNRMMWQIGGAALALLTFFVIWNLSLRKEVRLRRQAEQKMRFMATHDDLTQLPNRGLIKERIEQALLQHARHNEILALLFIDLDGFKEVNDLYGHDVGDELLLKLALILKDAVRKSDTVARFGGDEFVVLLTGLLSREDAAIVAEKMLHQLSQPVTLSVGEVKIGASIGIAVYPDDGTDSAKLLKVADSLMYRVKQQGKNQYCFSRSVFS</sequence>
<dbReference type="InterPro" id="IPR029787">
    <property type="entry name" value="Nucleotide_cyclase"/>
</dbReference>
<accession>A0A1H6MNN2</accession>
<dbReference type="Proteomes" id="UP000199371">
    <property type="component" value="Unassembled WGS sequence"/>
</dbReference>
<feature type="signal peptide" evidence="3">
    <location>
        <begin position="1"/>
        <end position="20"/>
    </location>
</feature>
<evidence type="ECO:0000313" key="5">
    <source>
        <dbReference type="EMBL" id="SEI03445.1"/>
    </source>
</evidence>
<dbReference type="Pfam" id="PF00990">
    <property type="entry name" value="GGDEF"/>
    <property type="match status" value="1"/>
</dbReference>
<dbReference type="CDD" id="cd01949">
    <property type="entry name" value="GGDEF"/>
    <property type="match status" value="1"/>
</dbReference>
<dbReference type="Gene3D" id="3.30.70.270">
    <property type="match status" value="1"/>
</dbReference>
<dbReference type="RefSeq" id="WP_092795033.1">
    <property type="nucleotide sequence ID" value="NZ_FNXF01000012.1"/>
</dbReference>
<dbReference type="NCBIfam" id="TIGR00254">
    <property type="entry name" value="GGDEF"/>
    <property type="match status" value="1"/>
</dbReference>